<name>A0A6J4IV11_9ACTN</name>
<dbReference type="InterPro" id="IPR044044">
    <property type="entry name" value="DUF5679"/>
</dbReference>
<evidence type="ECO:0000313" key="2">
    <source>
        <dbReference type="EMBL" id="CAA9260257.1"/>
    </source>
</evidence>
<reference evidence="2" key="1">
    <citation type="submission" date="2020-02" db="EMBL/GenBank/DDBJ databases">
        <authorList>
            <person name="Meier V. D."/>
        </authorList>
    </citation>
    <scope>NUCLEOTIDE SEQUENCE</scope>
    <source>
        <strain evidence="2">AVDCRST_MAG50</strain>
    </source>
</reference>
<organism evidence="2">
    <name type="scientific">uncultured Acidimicrobiales bacterium</name>
    <dbReference type="NCBI Taxonomy" id="310071"/>
    <lineage>
        <taxon>Bacteria</taxon>
        <taxon>Bacillati</taxon>
        <taxon>Actinomycetota</taxon>
        <taxon>Acidimicrobiia</taxon>
        <taxon>Acidimicrobiales</taxon>
        <taxon>environmental samples</taxon>
    </lineage>
</organism>
<dbReference type="EMBL" id="CADCTF010000127">
    <property type="protein sequence ID" value="CAA9260257.1"/>
    <property type="molecule type" value="Genomic_DNA"/>
</dbReference>
<proteinExistence type="predicted"/>
<sequence length="51" mass="5706">MAEYEGYCVKCREKRTFDGEVKEMANGRKAAQGLCPTCGTKMNRMLGKDAK</sequence>
<feature type="domain" description="DUF5679" evidence="1">
    <location>
        <begin position="7"/>
        <end position="45"/>
    </location>
</feature>
<accession>A0A6J4IV11</accession>
<evidence type="ECO:0000259" key="1">
    <source>
        <dbReference type="Pfam" id="PF18930"/>
    </source>
</evidence>
<protein>
    <recommendedName>
        <fullName evidence="1">DUF5679 domain-containing protein</fullName>
    </recommendedName>
</protein>
<dbReference type="Pfam" id="PF18930">
    <property type="entry name" value="DUF5679"/>
    <property type="match status" value="1"/>
</dbReference>
<gene>
    <name evidence="2" type="ORF">AVDCRST_MAG50-2962</name>
</gene>
<dbReference type="AlphaFoldDB" id="A0A6J4IV11"/>